<dbReference type="GO" id="GO:0044695">
    <property type="term" value="C:Dsc E3 ubiquitin ligase complex"/>
    <property type="evidence" value="ECO:0007669"/>
    <property type="project" value="InterPro"/>
</dbReference>
<comment type="caution">
    <text evidence="4">The sequence shown here is derived from an EMBL/GenBank/DDBJ whole genome shotgun (WGS) entry which is preliminary data.</text>
</comment>
<dbReference type="GO" id="GO:0032933">
    <property type="term" value="P:SREBP signaling pathway"/>
    <property type="evidence" value="ECO:0007669"/>
    <property type="project" value="InterPro"/>
</dbReference>
<dbReference type="EMBL" id="MDYO01000035">
    <property type="protein sequence ID" value="OQD93081.1"/>
    <property type="molecule type" value="Genomic_DNA"/>
</dbReference>
<dbReference type="InterPro" id="IPR013715">
    <property type="entry name" value="DUF1746"/>
</dbReference>
<evidence type="ECO:0000256" key="1">
    <source>
        <dbReference type="SAM" id="MobiDB-lite"/>
    </source>
</evidence>
<evidence type="ECO:0000313" key="4">
    <source>
        <dbReference type="EMBL" id="OQD93081.1"/>
    </source>
</evidence>
<dbReference type="Proteomes" id="UP000191612">
    <property type="component" value="Unassembled WGS sequence"/>
</dbReference>
<keyword evidence="2" id="KW-0812">Transmembrane</keyword>
<protein>
    <recommendedName>
        <fullName evidence="3">DUF1746 domain-containing protein</fullName>
    </recommendedName>
</protein>
<keyword evidence="2" id="KW-1133">Transmembrane helix</keyword>
<name>A0A1V6QV91_9EURO</name>
<dbReference type="OrthoDB" id="5428737at2759"/>
<dbReference type="InterPro" id="IPR038967">
    <property type="entry name" value="Dsc4-like"/>
</dbReference>
<dbReference type="STRING" id="60172.A0A1V6QV91"/>
<sequence length="355" mass="38857">MTDVDAYRDAEYIADVSGISYDDAEPPQPTGTLSSQNARVKKVKSTAKVAFIDRLLRDLDILIYCQLSALYYMDCSIVLFAIRAIIELIFFTPKAPPFEPTRSQPYVGAIIGSNLICMFFHAFLIRPEAGEETRGYLHGGLFIDFIGQAPVSVSRLLSFDLLIFLIDFIMLALVIERVKTNGTPAPAPTIPNADTVTETSPETSPETSTETSTETSPASEESQPQDHDAEERGILRQEDGEETMSPAHYTSDSHHSSGIDEEVEEERTTLLADPADAESGSGARGEHPMDTFAAGEAVIVNMSFLGTIRDQWRHSNAAARPTSGFVPSPETATFLRQRFGLQVGTNGRIERANTT</sequence>
<keyword evidence="2" id="KW-0472">Membrane</keyword>
<feature type="region of interest" description="Disordered" evidence="1">
    <location>
        <begin position="182"/>
        <end position="267"/>
    </location>
</feature>
<feature type="domain" description="DUF1746" evidence="3">
    <location>
        <begin position="58"/>
        <end position="170"/>
    </location>
</feature>
<feature type="transmembrane region" description="Helical" evidence="2">
    <location>
        <begin position="156"/>
        <end position="175"/>
    </location>
</feature>
<keyword evidence="5" id="KW-1185">Reference proteome</keyword>
<organism evidence="4 5">
    <name type="scientific">Penicillium solitum</name>
    <dbReference type="NCBI Taxonomy" id="60172"/>
    <lineage>
        <taxon>Eukaryota</taxon>
        <taxon>Fungi</taxon>
        <taxon>Dikarya</taxon>
        <taxon>Ascomycota</taxon>
        <taxon>Pezizomycotina</taxon>
        <taxon>Eurotiomycetes</taxon>
        <taxon>Eurotiomycetidae</taxon>
        <taxon>Eurotiales</taxon>
        <taxon>Aspergillaceae</taxon>
        <taxon>Penicillium</taxon>
    </lineage>
</organism>
<feature type="transmembrane region" description="Helical" evidence="2">
    <location>
        <begin position="61"/>
        <end position="86"/>
    </location>
</feature>
<dbReference type="AlphaFoldDB" id="A0A1V6QV91"/>
<gene>
    <name evidence="4" type="ORF">PENSOL_c035G03482</name>
</gene>
<dbReference type="GO" id="GO:0005783">
    <property type="term" value="C:endoplasmic reticulum"/>
    <property type="evidence" value="ECO:0007669"/>
    <property type="project" value="TreeGrafter"/>
</dbReference>
<feature type="compositionally biased region" description="Low complexity" evidence="1">
    <location>
        <begin position="197"/>
        <end position="222"/>
    </location>
</feature>
<reference evidence="5" key="1">
    <citation type="journal article" date="2017" name="Nat. Microbiol.">
        <title>Global analysis of biosynthetic gene clusters reveals vast potential of secondary metabolite production in Penicillium species.</title>
        <authorList>
            <person name="Nielsen J.C."/>
            <person name="Grijseels S."/>
            <person name="Prigent S."/>
            <person name="Ji B."/>
            <person name="Dainat J."/>
            <person name="Nielsen K.F."/>
            <person name="Frisvad J.C."/>
            <person name="Workman M."/>
            <person name="Nielsen J."/>
        </authorList>
    </citation>
    <scope>NUCLEOTIDE SEQUENCE [LARGE SCALE GENOMIC DNA]</scope>
    <source>
        <strain evidence="5">IBT 29525</strain>
    </source>
</reference>
<accession>A0A1V6QV91</accession>
<evidence type="ECO:0000313" key="5">
    <source>
        <dbReference type="Proteomes" id="UP000191612"/>
    </source>
</evidence>
<dbReference type="Pfam" id="PF08508">
    <property type="entry name" value="DUF1746"/>
    <property type="match status" value="1"/>
</dbReference>
<proteinExistence type="predicted"/>
<evidence type="ECO:0000259" key="3">
    <source>
        <dbReference type="Pfam" id="PF08508"/>
    </source>
</evidence>
<evidence type="ECO:0000256" key="2">
    <source>
        <dbReference type="SAM" id="Phobius"/>
    </source>
</evidence>
<dbReference type="PANTHER" id="PTHR39405">
    <property type="entry name" value="DSC E3 UBIQUITIN LIGASE COMPLEX SUBUNIT 4"/>
    <property type="match status" value="1"/>
</dbReference>
<feature type="compositionally biased region" description="Basic and acidic residues" evidence="1">
    <location>
        <begin position="224"/>
        <end position="238"/>
    </location>
</feature>
<dbReference type="PANTHER" id="PTHR39405:SF1">
    <property type="entry name" value="DSC E3 UBIQUITIN LIGASE COMPLEX SUBUNIT 4"/>
    <property type="match status" value="1"/>
</dbReference>
<feature type="transmembrane region" description="Helical" evidence="2">
    <location>
        <begin position="106"/>
        <end position="125"/>
    </location>
</feature>